<evidence type="ECO:0000256" key="3">
    <source>
        <dbReference type="ARBA" id="ARBA00016337"/>
    </source>
</evidence>
<dbReference type="SUPFAM" id="SSF143631">
    <property type="entry name" value="ApbE-like"/>
    <property type="match status" value="1"/>
</dbReference>
<evidence type="ECO:0000313" key="11">
    <source>
        <dbReference type="EMBL" id="PAE01455.1"/>
    </source>
</evidence>
<evidence type="ECO:0000256" key="7">
    <source>
        <dbReference type="ARBA" id="ARBA00022827"/>
    </source>
</evidence>
<dbReference type="Proteomes" id="UP000216852">
    <property type="component" value="Unassembled WGS sequence"/>
</dbReference>
<keyword evidence="6" id="KW-0479">Metal-binding</keyword>
<accession>A0ABX4H2V1</accession>
<proteinExistence type="predicted"/>
<evidence type="ECO:0000256" key="2">
    <source>
        <dbReference type="ARBA" id="ARBA00011955"/>
    </source>
</evidence>
<dbReference type="InterPro" id="IPR024932">
    <property type="entry name" value="ApbE"/>
</dbReference>
<gene>
    <name evidence="11" type="ORF">CHH48_01515</name>
</gene>
<dbReference type="RefSeq" id="WP_095217591.1">
    <property type="nucleotide sequence ID" value="NZ_NPBJ01000003.1"/>
</dbReference>
<keyword evidence="4" id="KW-0285">Flavoprotein</keyword>
<reference evidence="11 12" key="1">
    <citation type="submission" date="2017-07" db="EMBL/GenBank/DDBJ databases">
        <title>Isolation and whole genome analysis of endospore-forming bacteria from heroin.</title>
        <authorList>
            <person name="Kalinowski J."/>
            <person name="Ahrens B."/>
            <person name="Al-Dilaimi A."/>
            <person name="Winkler A."/>
            <person name="Wibberg D."/>
            <person name="Schleenbecker U."/>
            <person name="Ruckert C."/>
            <person name="Wolfel R."/>
            <person name="Grass G."/>
        </authorList>
    </citation>
    <scope>NUCLEOTIDE SEQUENCE [LARGE SCALE GENOMIC DNA]</scope>
    <source>
        <strain evidence="11 12">7517-1</strain>
    </source>
</reference>
<dbReference type="PANTHER" id="PTHR30040:SF2">
    <property type="entry name" value="FAD:PROTEIN FMN TRANSFERASE"/>
    <property type="match status" value="1"/>
</dbReference>
<evidence type="ECO:0000256" key="1">
    <source>
        <dbReference type="ARBA" id="ARBA00001946"/>
    </source>
</evidence>
<evidence type="ECO:0000256" key="5">
    <source>
        <dbReference type="ARBA" id="ARBA00022679"/>
    </source>
</evidence>
<evidence type="ECO:0000256" key="8">
    <source>
        <dbReference type="ARBA" id="ARBA00022842"/>
    </source>
</evidence>
<dbReference type="EMBL" id="NPBJ01000003">
    <property type="protein sequence ID" value="PAE01455.1"/>
    <property type="molecule type" value="Genomic_DNA"/>
</dbReference>
<comment type="catalytic activity">
    <reaction evidence="10">
        <text>L-threonyl-[protein] + FAD = FMN-L-threonyl-[protein] + AMP + H(+)</text>
        <dbReference type="Rhea" id="RHEA:36847"/>
        <dbReference type="Rhea" id="RHEA-COMP:11060"/>
        <dbReference type="Rhea" id="RHEA-COMP:11061"/>
        <dbReference type="ChEBI" id="CHEBI:15378"/>
        <dbReference type="ChEBI" id="CHEBI:30013"/>
        <dbReference type="ChEBI" id="CHEBI:57692"/>
        <dbReference type="ChEBI" id="CHEBI:74257"/>
        <dbReference type="ChEBI" id="CHEBI:456215"/>
        <dbReference type="EC" id="2.7.1.180"/>
    </reaction>
</comment>
<evidence type="ECO:0000256" key="4">
    <source>
        <dbReference type="ARBA" id="ARBA00022630"/>
    </source>
</evidence>
<protein>
    <recommendedName>
        <fullName evidence="3">FAD:protein FMN transferase</fullName>
        <ecNumber evidence="2">2.7.1.180</ecNumber>
    </recommendedName>
    <alternativeName>
        <fullName evidence="9">Flavin transferase</fullName>
    </alternativeName>
</protein>
<keyword evidence="8" id="KW-0460">Magnesium</keyword>
<organism evidence="11 12">
    <name type="scientific">Terribacillus saccharophilus</name>
    <dbReference type="NCBI Taxonomy" id="361277"/>
    <lineage>
        <taxon>Bacteria</taxon>
        <taxon>Bacillati</taxon>
        <taxon>Bacillota</taxon>
        <taxon>Bacilli</taxon>
        <taxon>Bacillales</taxon>
        <taxon>Bacillaceae</taxon>
        <taxon>Terribacillus</taxon>
    </lineage>
</organism>
<dbReference type="InterPro" id="IPR003374">
    <property type="entry name" value="ApbE-like_sf"/>
</dbReference>
<keyword evidence="5" id="KW-0808">Transferase</keyword>
<keyword evidence="12" id="KW-1185">Reference proteome</keyword>
<dbReference type="Gene3D" id="3.10.520.10">
    <property type="entry name" value="ApbE-like domains"/>
    <property type="match status" value="1"/>
</dbReference>
<sequence length="303" mass="33810">MYSENSSIQSGNSSRFTFKAIGTHWEIETSNPLKNRLKNKILNRIELYDQTYSRFRHDSLVSQIAQSQEGGRFDFPNDSVKLFKFYEELCTLTDGAVDPLVGRDLELLGYDKEYTFLPKKATVLNQEKPSWLTDIDREATSIVTKKPLVIDVGAAGKGYLVDIVSEILLEEGFIDFIVDGSGDIRHVGKDNVAIGLEHPLHPNKVVGVIRLSNQAICASAINRRAWGDGLHHILHARTGTPVKNVIATWVVANNCMIADGLATALFFETGYKLAKDFTLSYVRMFADGTVEISDNFEGDIFTE</sequence>
<comment type="caution">
    <text evidence="11">The sequence shown here is derived from an EMBL/GenBank/DDBJ whole genome shotgun (WGS) entry which is preliminary data.</text>
</comment>
<comment type="cofactor">
    <cofactor evidence="1">
        <name>Mg(2+)</name>
        <dbReference type="ChEBI" id="CHEBI:18420"/>
    </cofactor>
</comment>
<dbReference type="PANTHER" id="PTHR30040">
    <property type="entry name" value="THIAMINE BIOSYNTHESIS LIPOPROTEIN APBE"/>
    <property type="match status" value="1"/>
</dbReference>
<evidence type="ECO:0000256" key="10">
    <source>
        <dbReference type="ARBA" id="ARBA00048540"/>
    </source>
</evidence>
<name>A0ABX4H2V1_9BACI</name>
<evidence type="ECO:0000256" key="6">
    <source>
        <dbReference type="ARBA" id="ARBA00022723"/>
    </source>
</evidence>
<evidence type="ECO:0000256" key="9">
    <source>
        <dbReference type="ARBA" id="ARBA00031306"/>
    </source>
</evidence>
<keyword evidence="7" id="KW-0274">FAD</keyword>
<dbReference type="EC" id="2.7.1.180" evidence="2"/>
<dbReference type="Pfam" id="PF02424">
    <property type="entry name" value="ApbE"/>
    <property type="match status" value="1"/>
</dbReference>
<evidence type="ECO:0000313" key="12">
    <source>
        <dbReference type="Proteomes" id="UP000216852"/>
    </source>
</evidence>